<proteinExistence type="predicted"/>
<sequence length="158" mass="18122">MENKKHARSQGTITGSFGFPLTLVDLCRGLCPHIAMFLYWICIKELTRKYPVVHRGSSTFEKMKFQAFIVLICIWLVLVNCQDPKKDVEEIEPKTADAKKTVKRGIYGYGGYGYGGYGYGGYGFGGYYPYSFYGWPYSYGYGYNYPYYGSGFGHYGYW</sequence>
<reference evidence="2" key="1">
    <citation type="submission" date="2025-08" db="UniProtKB">
        <authorList>
            <consortium name="RefSeq"/>
        </authorList>
    </citation>
    <scope>IDENTIFICATION</scope>
    <source>
        <tissue evidence="2">Whole Larva</tissue>
    </source>
</reference>
<dbReference type="GeneID" id="108568339"/>
<dbReference type="RefSeq" id="XP_017784839.1">
    <property type="nucleotide sequence ID" value="XM_017929350.1"/>
</dbReference>
<gene>
    <name evidence="2" type="primary">LOC108568339</name>
</gene>
<accession>A0ABM1NDD9</accession>
<protein>
    <submittedName>
        <fullName evidence="2">Uncharacterized protein F12A10.7-like</fullName>
    </submittedName>
</protein>
<dbReference type="Proteomes" id="UP000695000">
    <property type="component" value="Unplaced"/>
</dbReference>
<organism evidence="1 2">
    <name type="scientific">Nicrophorus vespilloides</name>
    <name type="common">Boreal carrion beetle</name>
    <dbReference type="NCBI Taxonomy" id="110193"/>
    <lineage>
        <taxon>Eukaryota</taxon>
        <taxon>Metazoa</taxon>
        <taxon>Ecdysozoa</taxon>
        <taxon>Arthropoda</taxon>
        <taxon>Hexapoda</taxon>
        <taxon>Insecta</taxon>
        <taxon>Pterygota</taxon>
        <taxon>Neoptera</taxon>
        <taxon>Endopterygota</taxon>
        <taxon>Coleoptera</taxon>
        <taxon>Polyphaga</taxon>
        <taxon>Staphyliniformia</taxon>
        <taxon>Silphidae</taxon>
        <taxon>Nicrophorinae</taxon>
        <taxon>Nicrophorus</taxon>
    </lineage>
</organism>
<evidence type="ECO:0000313" key="2">
    <source>
        <dbReference type="RefSeq" id="XP_017784839.1"/>
    </source>
</evidence>
<evidence type="ECO:0000313" key="1">
    <source>
        <dbReference type="Proteomes" id="UP000695000"/>
    </source>
</evidence>
<keyword evidence="1" id="KW-1185">Reference proteome</keyword>
<name>A0ABM1NDD9_NICVS</name>